<name>A0ABW9GMT3_9GAMM</name>
<comment type="caution">
    <text evidence="1">The sequence shown here is derived from an EMBL/GenBank/DDBJ whole genome shotgun (WGS) entry which is preliminary data.</text>
</comment>
<keyword evidence="2" id="KW-1185">Reference proteome</keyword>
<dbReference type="Proteomes" id="UP001630969">
    <property type="component" value="Unassembled WGS sequence"/>
</dbReference>
<dbReference type="EMBL" id="JBGXBU010000001">
    <property type="protein sequence ID" value="MFM4892242.1"/>
    <property type="molecule type" value="Genomic_DNA"/>
</dbReference>
<dbReference type="RefSeq" id="WP_408788489.1">
    <property type="nucleotide sequence ID" value="NZ_JBGXBU010000001.1"/>
</dbReference>
<proteinExistence type="predicted"/>
<evidence type="ECO:0000313" key="1">
    <source>
        <dbReference type="EMBL" id="MFM4892242.1"/>
    </source>
</evidence>
<accession>A0ABW9GMT3</accession>
<organism evidence="1 2">
    <name type="scientific">Aeromonas bivalvium</name>
    <dbReference type="NCBI Taxonomy" id="440079"/>
    <lineage>
        <taxon>Bacteria</taxon>
        <taxon>Pseudomonadati</taxon>
        <taxon>Pseudomonadota</taxon>
        <taxon>Gammaproteobacteria</taxon>
        <taxon>Aeromonadales</taxon>
        <taxon>Aeromonadaceae</taxon>
        <taxon>Aeromonas</taxon>
    </lineage>
</organism>
<reference evidence="1 2" key="1">
    <citation type="submission" date="2024-09" db="EMBL/GenBank/DDBJ databases">
        <title>Aeromonas strains Genome sequencing and assembly.</title>
        <authorList>
            <person name="Hu X."/>
            <person name="Tang B."/>
        </authorList>
    </citation>
    <scope>NUCLEOTIDE SEQUENCE [LARGE SCALE GENOMIC DNA]</scope>
    <source>
        <strain evidence="1 2">NB23SCDHY001</strain>
    </source>
</reference>
<gene>
    <name evidence="1" type="ORF">ACEUDJ_05020</name>
</gene>
<evidence type="ECO:0000313" key="2">
    <source>
        <dbReference type="Proteomes" id="UP001630969"/>
    </source>
</evidence>
<dbReference type="GeneID" id="97219437"/>
<protein>
    <submittedName>
        <fullName evidence="1">Uncharacterized protein</fullName>
    </submittedName>
</protein>
<sequence length="191" mass="21346">MSSFALTLNDMRDHYKSNIKAGRQSRYHPKQEHVVFFQSQARTSLSDNGQDVVQGLERYAQSLGQEECATIETGITAETQTLKNDKVSTAAQDAFRAALERKRIEAKEQAAKNVDRIYDEALRIGEAHPEAQGAILGVLESVGTFFQALFDKIVTFISKIVANILEWVKNAWESIKSTFNAISAWVSGWFG</sequence>